<dbReference type="Proteomes" id="UP000887540">
    <property type="component" value="Unplaced"/>
</dbReference>
<feature type="signal peptide" evidence="1">
    <location>
        <begin position="1"/>
        <end position="18"/>
    </location>
</feature>
<proteinExistence type="predicted"/>
<evidence type="ECO:0000313" key="2">
    <source>
        <dbReference type="Proteomes" id="UP000887540"/>
    </source>
</evidence>
<reference evidence="3" key="1">
    <citation type="submission" date="2022-11" db="UniProtKB">
        <authorList>
            <consortium name="WormBaseParasite"/>
        </authorList>
    </citation>
    <scope>IDENTIFICATION</scope>
</reference>
<organism evidence="2 3">
    <name type="scientific">Acrobeloides nanus</name>
    <dbReference type="NCBI Taxonomy" id="290746"/>
    <lineage>
        <taxon>Eukaryota</taxon>
        <taxon>Metazoa</taxon>
        <taxon>Ecdysozoa</taxon>
        <taxon>Nematoda</taxon>
        <taxon>Chromadorea</taxon>
        <taxon>Rhabditida</taxon>
        <taxon>Tylenchina</taxon>
        <taxon>Cephalobomorpha</taxon>
        <taxon>Cephaloboidea</taxon>
        <taxon>Cephalobidae</taxon>
        <taxon>Acrobeloides</taxon>
    </lineage>
</organism>
<dbReference type="AlphaFoldDB" id="A0A914EG46"/>
<keyword evidence="2" id="KW-1185">Reference proteome</keyword>
<protein>
    <submittedName>
        <fullName evidence="3">Uncharacterized protein</fullName>
    </submittedName>
</protein>
<name>A0A914EG46_9BILA</name>
<evidence type="ECO:0000313" key="3">
    <source>
        <dbReference type="WBParaSite" id="ACRNAN_scaffold808.g24273.t1"/>
    </source>
</evidence>
<dbReference type="WBParaSite" id="ACRNAN_scaffold808.g24273.t1">
    <property type="protein sequence ID" value="ACRNAN_scaffold808.g24273.t1"/>
    <property type="gene ID" value="ACRNAN_scaffold808.g24273"/>
</dbReference>
<accession>A0A914EG46</accession>
<evidence type="ECO:0000256" key="1">
    <source>
        <dbReference type="SAM" id="SignalP"/>
    </source>
</evidence>
<keyword evidence="1" id="KW-0732">Signal</keyword>
<feature type="chain" id="PRO_5037203361" evidence="1">
    <location>
        <begin position="19"/>
        <end position="293"/>
    </location>
</feature>
<sequence length="293" mass="31418">MHTPLFFAIIFLVLATSALDPNQVQCIQTCKNLGCLTGIYFGTNLQSVHQDWPVGCACQICNNNVQCNVNQDALNYCKGILGCAGADCDGGMFNCLACPTTTTVTHQRQAIDAANAQCNIACMNRGCNAGFINQFQTYPGAPIINCTCALCQGQNSTNVACIQTCQNLGCLSGINLPLSLRNQFPNHPAGCACVICNNNVQCNNNQDADNYCRGILGCVGRDCDWGMVECLDCPATSTVKFQRQAVDDANARCNTACMSRRCNAGFINNFETGYLQCTCTICQGTSMAVNLYA</sequence>